<proteinExistence type="inferred from homology"/>
<keyword evidence="16" id="KW-1185">Reference proteome</keyword>
<dbReference type="GO" id="GO:0070475">
    <property type="term" value="P:rRNA base methylation"/>
    <property type="evidence" value="ECO:0007669"/>
    <property type="project" value="TreeGrafter"/>
</dbReference>
<evidence type="ECO:0000259" key="13">
    <source>
        <dbReference type="Pfam" id="PF04452"/>
    </source>
</evidence>
<comment type="catalytic activity">
    <reaction evidence="11 12">
        <text>uridine(1498) in 16S rRNA + S-adenosyl-L-methionine = N(3)-methyluridine(1498) in 16S rRNA + S-adenosyl-L-homocysteine + H(+)</text>
        <dbReference type="Rhea" id="RHEA:42920"/>
        <dbReference type="Rhea" id="RHEA-COMP:10283"/>
        <dbReference type="Rhea" id="RHEA-COMP:10284"/>
        <dbReference type="ChEBI" id="CHEBI:15378"/>
        <dbReference type="ChEBI" id="CHEBI:57856"/>
        <dbReference type="ChEBI" id="CHEBI:59789"/>
        <dbReference type="ChEBI" id="CHEBI:65315"/>
        <dbReference type="ChEBI" id="CHEBI:74502"/>
        <dbReference type="EC" id="2.1.1.193"/>
    </reaction>
</comment>
<dbReference type="EC" id="2.1.1.193" evidence="3 12"/>
<dbReference type="Pfam" id="PF20260">
    <property type="entry name" value="PUA_4"/>
    <property type="match status" value="1"/>
</dbReference>
<evidence type="ECO:0000256" key="5">
    <source>
        <dbReference type="ARBA" id="ARBA00022490"/>
    </source>
</evidence>
<evidence type="ECO:0000256" key="7">
    <source>
        <dbReference type="ARBA" id="ARBA00022603"/>
    </source>
</evidence>
<dbReference type="STRING" id="1497955.HMPREF1872_00995"/>
<dbReference type="GO" id="GO:0005737">
    <property type="term" value="C:cytoplasm"/>
    <property type="evidence" value="ECO:0007669"/>
    <property type="project" value="UniProtKB-SubCell"/>
</dbReference>
<evidence type="ECO:0000256" key="4">
    <source>
        <dbReference type="ARBA" id="ARBA00013673"/>
    </source>
</evidence>
<keyword evidence="5 12" id="KW-0963">Cytoplasm</keyword>
<dbReference type="OrthoDB" id="9815641at2"/>
<comment type="function">
    <text evidence="10 12">Specifically methylates the N3 position of the uracil ring of uridine 1498 (m3U1498) in 16S rRNA. Acts on the fully assembled 30S ribosomal subunit.</text>
</comment>
<protein>
    <recommendedName>
        <fullName evidence="4 12">Ribosomal RNA small subunit methyltransferase E</fullName>
        <ecNumber evidence="3 12">2.1.1.193</ecNumber>
    </recommendedName>
</protein>
<dbReference type="InterPro" id="IPR029026">
    <property type="entry name" value="tRNA_m1G_MTases_N"/>
</dbReference>
<accession>A0A133YAK4</accession>
<reference evidence="16" key="1">
    <citation type="submission" date="2016-01" db="EMBL/GenBank/DDBJ databases">
        <authorList>
            <person name="Mitreva M."/>
            <person name="Pepin K.H."/>
            <person name="Mihindukulasuriya K.A."/>
            <person name="Fulton R."/>
            <person name="Fronick C."/>
            <person name="O'Laughlin M."/>
            <person name="Miner T."/>
            <person name="Herter B."/>
            <person name="Rosa B.A."/>
            <person name="Cordes M."/>
            <person name="Tomlinson C."/>
            <person name="Wollam A."/>
            <person name="Palsikar V.B."/>
            <person name="Mardis E.R."/>
            <person name="Wilson R.K."/>
        </authorList>
    </citation>
    <scope>NUCLEOTIDE SEQUENCE [LARGE SCALE GENOMIC DNA]</scope>
    <source>
        <strain evidence="16">KA00274</strain>
    </source>
</reference>
<feature type="domain" description="Ribosomal RNA small subunit methyltransferase E methyltransferase" evidence="13">
    <location>
        <begin position="76"/>
        <end position="256"/>
    </location>
</feature>
<dbReference type="PATRIC" id="fig|1497955.3.peg.966"/>
<keyword evidence="6 12" id="KW-0698">rRNA processing</keyword>
<dbReference type="Gene3D" id="3.40.1280.10">
    <property type="match status" value="1"/>
</dbReference>
<dbReference type="InterPro" id="IPR046886">
    <property type="entry name" value="RsmE_MTase_dom"/>
</dbReference>
<evidence type="ECO:0000256" key="6">
    <source>
        <dbReference type="ARBA" id="ARBA00022552"/>
    </source>
</evidence>
<keyword evidence="8 12" id="KW-0808">Transferase</keyword>
<comment type="caution">
    <text evidence="15">The sequence shown here is derived from an EMBL/GenBank/DDBJ whole genome shotgun (WGS) entry which is preliminary data.</text>
</comment>
<dbReference type="InterPro" id="IPR015947">
    <property type="entry name" value="PUA-like_sf"/>
</dbReference>
<keyword evidence="9 12" id="KW-0949">S-adenosyl-L-methionine</keyword>
<evidence type="ECO:0000256" key="9">
    <source>
        <dbReference type="ARBA" id="ARBA00022691"/>
    </source>
</evidence>
<evidence type="ECO:0000256" key="3">
    <source>
        <dbReference type="ARBA" id="ARBA00012328"/>
    </source>
</evidence>
<dbReference type="RefSeq" id="WP_066714398.1">
    <property type="nucleotide sequence ID" value="NZ_JARFNM010000001.1"/>
</dbReference>
<dbReference type="Proteomes" id="UP000070080">
    <property type="component" value="Unassembled WGS sequence"/>
</dbReference>
<dbReference type="InterPro" id="IPR029028">
    <property type="entry name" value="Alpha/beta_knot_MTases"/>
</dbReference>
<evidence type="ECO:0000256" key="8">
    <source>
        <dbReference type="ARBA" id="ARBA00022679"/>
    </source>
</evidence>
<evidence type="ECO:0000259" key="14">
    <source>
        <dbReference type="Pfam" id="PF20260"/>
    </source>
</evidence>
<evidence type="ECO:0000256" key="11">
    <source>
        <dbReference type="ARBA" id="ARBA00047944"/>
    </source>
</evidence>
<dbReference type="NCBIfam" id="TIGR00046">
    <property type="entry name" value="RsmE family RNA methyltransferase"/>
    <property type="match status" value="1"/>
</dbReference>
<dbReference type="Pfam" id="PF04452">
    <property type="entry name" value="Methyltrans_RNA"/>
    <property type="match status" value="1"/>
</dbReference>
<evidence type="ECO:0000256" key="1">
    <source>
        <dbReference type="ARBA" id="ARBA00004496"/>
    </source>
</evidence>
<dbReference type="SUPFAM" id="SSF75217">
    <property type="entry name" value="alpha/beta knot"/>
    <property type="match status" value="1"/>
</dbReference>
<comment type="similarity">
    <text evidence="2 12">Belongs to the RNA methyltransferase RsmE family.</text>
</comment>
<dbReference type="EMBL" id="LSCV01000031">
    <property type="protein sequence ID" value="KXB40184.1"/>
    <property type="molecule type" value="Genomic_DNA"/>
</dbReference>
<dbReference type="InterPro" id="IPR006700">
    <property type="entry name" value="RsmE"/>
</dbReference>
<evidence type="ECO:0000313" key="15">
    <source>
        <dbReference type="EMBL" id="KXB40184.1"/>
    </source>
</evidence>
<dbReference type="InterPro" id="IPR046887">
    <property type="entry name" value="RsmE_PUA-like"/>
</dbReference>
<dbReference type="SUPFAM" id="SSF88697">
    <property type="entry name" value="PUA domain-like"/>
    <property type="match status" value="1"/>
</dbReference>
<evidence type="ECO:0000256" key="10">
    <source>
        <dbReference type="ARBA" id="ARBA00025699"/>
    </source>
</evidence>
<gene>
    <name evidence="15" type="ORF">HMPREF1872_00995</name>
</gene>
<dbReference type="AlphaFoldDB" id="A0A133YAK4"/>
<dbReference type="PIRSF" id="PIRSF015601">
    <property type="entry name" value="MTase_slr0722"/>
    <property type="match status" value="1"/>
</dbReference>
<organism evidence="15 16">
    <name type="scientific">Amygdalobacter nucleatus</name>
    <dbReference type="NCBI Taxonomy" id="3029274"/>
    <lineage>
        <taxon>Bacteria</taxon>
        <taxon>Bacillati</taxon>
        <taxon>Bacillota</taxon>
        <taxon>Clostridia</taxon>
        <taxon>Eubacteriales</taxon>
        <taxon>Oscillospiraceae</taxon>
        <taxon>Amygdalobacter</taxon>
    </lineage>
</organism>
<dbReference type="CDD" id="cd18084">
    <property type="entry name" value="RsmE-like"/>
    <property type="match status" value="1"/>
</dbReference>
<evidence type="ECO:0000256" key="2">
    <source>
        <dbReference type="ARBA" id="ARBA00005528"/>
    </source>
</evidence>
<dbReference type="PANTHER" id="PTHR30027">
    <property type="entry name" value="RIBOSOMAL RNA SMALL SUBUNIT METHYLTRANSFERASE E"/>
    <property type="match status" value="1"/>
</dbReference>
<name>A0A133YAK4_9FIRM</name>
<comment type="subcellular location">
    <subcellularLocation>
        <location evidence="1 12">Cytoplasm</location>
    </subcellularLocation>
</comment>
<dbReference type="GO" id="GO:0070042">
    <property type="term" value="F:rRNA (uridine-N3-)-methyltransferase activity"/>
    <property type="evidence" value="ECO:0007669"/>
    <property type="project" value="TreeGrafter"/>
</dbReference>
<keyword evidence="7 12" id="KW-0489">Methyltransferase</keyword>
<feature type="domain" description="Ribosomal RNA small subunit methyltransferase E PUA-like" evidence="14">
    <location>
        <begin position="22"/>
        <end position="67"/>
    </location>
</feature>
<evidence type="ECO:0000313" key="16">
    <source>
        <dbReference type="Proteomes" id="UP000070080"/>
    </source>
</evidence>
<dbReference type="PANTHER" id="PTHR30027:SF3">
    <property type="entry name" value="16S RRNA (URACIL(1498)-N(3))-METHYLTRANSFERASE"/>
    <property type="match status" value="1"/>
</dbReference>
<sequence length="273" mass="30770">MQHFFVSNLKWDEPTGCGTSELDSKQAHHLSCVLRAKVGDELTVAYAREIFRAKISDITKDTVSLEVYKPALPNSELPLDLLLVQGLPKADKLEHIIMKACELGVSEIWPCVCERSISRDKKEKLAKLSQRRNEIALAACKQSHRAKLVEVQPSANLFDVLNMIDADYILFAYEQSQTEQNLANWFSEHYAELSAALKTNVANSKRKRIAILVGPEGGFSEKEVLQIQSLDKAFTINLGSRILRTETAPLAMLSYLMLELEQLTIKVTEYQFV</sequence>
<evidence type="ECO:0000256" key="12">
    <source>
        <dbReference type="PIRNR" id="PIRNR015601"/>
    </source>
</evidence>